<evidence type="ECO:0000313" key="1">
    <source>
        <dbReference type="EMBL" id="CAI8050303.1"/>
    </source>
</evidence>
<gene>
    <name evidence="1" type="ORF">GBAR_LOCUS27635</name>
</gene>
<organism evidence="1 2">
    <name type="scientific">Geodia barretti</name>
    <name type="common">Barrett's horny sponge</name>
    <dbReference type="NCBI Taxonomy" id="519541"/>
    <lineage>
        <taxon>Eukaryota</taxon>
        <taxon>Metazoa</taxon>
        <taxon>Porifera</taxon>
        <taxon>Demospongiae</taxon>
        <taxon>Heteroscleromorpha</taxon>
        <taxon>Tetractinellida</taxon>
        <taxon>Astrophorina</taxon>
        <taxon>Geodiidae</taxon>
        <taxon>Geodia</taxon>
    </lineage>
</organism>
<keyword evidence="2" id="KW-1185">Reference proteome</keyword>
<comment type="caution">
    <text evidence="1">The sequence shown here is derived from an EMBL/GenBank/DDBJ whole genome shotgun (WGS) entry which is preliminary data.</text>
</comment>
<dbReference type="EMBL" id="CASHTH010003850">
    <property type="protein sequence ID" value="CAI8050303.1"/>
    <property type="molecule type" value="Genomic_DNA"/>
</dbReference>
<reference evidence="1" key="1">
    <citation type="submission" date="2023-03" db="EMBL/GenBank/DDBJ databases">
        <authorList>
            <person name="Steffen K."/>
            <person name="Cardenas P."/>
        </authorList>
    </citation>
    <scope>NUCLEOTIDE SEQUENCE</scope>
</reference>
<proteinExistence type="predicted"/>
<sequence>MITAFQHASFQLAYSIRTWYDALSEHTFPTEFISLSKLR</sequence>
<name>A0AA35X9D6_GEOBA</name>
<accession>A0AA35X9D6</accession>
<protein>
    <submittedName>
        <fullName evidence="1">Uncharacterized protein</fullName>
    </submittedName>
</protein>
<evidence type="ECO:0000313" key="2">
    <source>
        <dbReference type="Proteomes" id="UP001174909"/>
    </source>
</evidence>
<dbReference type="AlphaFoldDB" id="A0AA35X9D6"/>
<dbReference type="Proteomes" id="UP001174909">
    <property type="component" value="Unassembled WGS sequence"/>
</dbReference>